<protein>
    <submittedName>
        <fullName evidence="2">Uncharacterized protein</fullName>
    </submittedName>
</protein>
<feature type="region of interest" description="Disordered" evidence="1">
    <location>
        <begin position="51"/>
        <end position="87"/>
    </location>
</feature>
<proteinExistence type="predicted"/>
<organism evidence="2">
    <name type="scientific">Brassica oleracea</name>
    <name type="common">Wild cabbage</name>
    <dbReference type="NCBI Taxonomy" id="3712"/>
    <lineage>
        <taxon>Eukaryota</taxon>
        <taxon>Viridiplantae</taxon>
        <taxon>Streptophyta</taxon>
        <taxon>Embryophyta</taxon>
        <taxon>Tracheophyta</taxon>
        <taxon>Spermatophyta</taxon>
        <taxon>Magnoliopsida</taxon>
        <taxon>eudicotyledons</taxon>
        <taxon>Gunneridae</taxon>
        <taxon>Pentapetalae</taxon>
        <taxon>rosids</taxon>
        <taxon>malvids</taxon>
        <taxon>Brassicales</taxon>
        <taxon>Brassicaceae</taxon>
        <taxon>Brassiceae</taxon>
        <taxon>Brassica</taxon>
    </lineage>
</organism>
<feature type="compositionally biased region" description="Basic and acidic residues" evidence="1">
    <location>
        <begin position="120"/>
        <end position="133"/>
    </location>
</feature>
<sequence length="164" mass="16898">MEAAKERVGLLDKILPPALADAGLEDCALPPDSIHEAFRKAADAVKSRAASLFEDDEEEGGCVADPRPASKGTEAKPVFGSSDTIIVGGDNGGDAGPCLVGKGNEKLEDALVVAGEGGEGEGKSCGDGLKDLDVEGIESSGEKKDQSEEDEEEEKKPILVEGFV</sequence>
<evidence type="ECO:0000313" key="2">
    <source>
        <dbReference type="EMBL" id="VDD42526.1"/>
    </source>
</evidence>
<dbReference type="PANTHER" id="PTHR36713">
    <property type="entry name" value="OS09G0344700 PROTEIN"/>
    <property type="match status" value="1"/>
</dbReference>
<dbReference type="AlphaFoldDB" id="A0A3P6EYC0"/>
<reference evidence="2" key="1">
    <citation type="submission" date="2018-11" db="EMBL/GenBank/DDBJ databases">
        <authorList>
            <consortium name="Genoscope - CEA"/>
            <person name="William W."/>
        </authorList>
    </citation>
    <scope>NUCLEOTIDE SEQUENCE</scope>
</reference>
<evidence type="ECO:0000256" key="1">
    <source>
        <dbReference type="SAM" id="MobiDB-lite"/>
    </source>
</evidence>
<dbReference type="PANTHER" id="PTHR36713:SF1">
    <property type="entry name" value="OS09G0344700 PROTEIN"/>
    <property type="match status" value="1"/>
</dbReference>
<gene>
    <name evidence="2" type="ORF">BOLC5T30073H</name>
</gene>
<feature type="region of interest" description="Disordered" evidence="1">
    <location>
        <begin position="115"/>
        <end position="164"/>
    </location>
</feature>
<accession>A0A3P6EYC0</accession>
<name>A0A3P6EYC0_BRAOL</name>
<dbReference type="EMBL" id="LR031877">
    <property type="protein sequence ID" value="VDD42526.1"/>
    <property type="molecule type" value="Genomic_DNA"/>
</dbReference>